<dbReference type="InterPro" id="IPR024134">
    <property type="entry name" value="SOD_Cu/Zn_/chaperone"/>
</dbReference>
<comment type="catalytic activity">
    <reaction evidence="5 6">
        <text>2 superoxide + 2 H(+) = H2O2 + O2</text>
        <dbReference type="Rhea" id="RHEA:20696"/>
        <dbReference type="ChEBI" id="CHEBI:15378"/>
        <dbReference type="ChEBI" id="CHEBI:15379"/>
        <dbReference type="ChEBI" id="CHEBI:16240"/>
        <dbReference type="ChEBI" id="CHEBI:18421"/>
        <dbReference type="EC" id="1.15.1.1"/>
    </reaction>
</comment>
<dbReference type="PRINTS" id="PR00068">
    <property type="entry name" value="CUZNDISMTASE"/>
</dbReference>
<evidence type="ECO:0000256" key="3">
    <source>
        <dbReference type="ARBA" id="ARBA00022862"/>
    </source>
</evidence>
<gene>
    <name evidence="10" type="primary">LOC108559818</name>
</gene>
<evidence type="ECO:0000256" key="7">
    <source>
        <dbReference type="SAM" id="SignalP"/>
    </source>
</evidence>
<keyword evidence="9" id="KW-1185">Reference proteome</keyword>
<feature type="signal peptide" evidence="7">
    <location>
        <begin position="1"/>
        <end position="16"/>
    </location>
</feature>
<feature type="domain" description="Superoxide dismutase copper/zinc binding" evidence="8">
    <location>
        <begin position="31"/>
        <end position="164"/>
    </location>
</feature>
<keyword evidence="6" id="KW-0186">Copper</keyword>
<dbReference type="Gene3D" id="2.60.40.200">
    <property type="entry name" value="Superoxide dismutase, copper/zinc binding domain"/>
    <property type="match status" value="1"/>
</dbReference>
<dbReference type="InterPro" id="IPR001424">
    <property type="entry name" value="SOD_Cu_Zn_dom"/>
</dbReference>
<dbReference type="CDD" id="cd00305">
    <property type="entry name" value="Cu-Zn_Superoxide_Dismutase"/>
    <property type="match status" value="1"/>
</dbReference>
<dbReference type="PROSITE" id="PS00087">
    <property type="entry name" value="SOD_CU_ZN_1"/>
    <property type="match status" value="1"/>
</dbReference>
<reference evidence="10" key="1">
    <citation type="submission" date="2025-08" db="UniProtKB">
        <authorList>
            <consortium name="RefSeq"/>
        </authorList>
    </citation>
    <scope>IDENTIFICATION</scope>
    <source>
        <tissue evidence="10">Whole Larva</tissue>
    </source>
</reference>
<evidence type="ECO:0000313" key="9">
    <source>
        <dbReference type="Proteomes" id="UP000695000"/>
    </source>
</evidence>
<dbReference type="Pfam" id="PF00080">
    <property type="entry name" value="Sod_Cu"/>
    <property type="match status" value="1"/>
</dbReference>
<dbReference type="InterPro" id="IPR036423">
    <property type="entry name" value="SOD-like_Cu/Zn_dom_sf"/>
</dbReference>
<evidence type="ECO:0000256" key="4">
    <source>
        <dbReference type="ARBA" id="ARBA00023002"/>
    </source>
</evidence>
<accession>A0ABM1MDL8</accession>
<dbReference type="RefSeq" id="XP_017772668.1">
    <property type="nucleotide sequence ID" value="XM_017917179.1"/>
</dbReference>
<dbReference type="EC" id="1.15.1.1" evidence="6"/>
<keyword evidence="2 6" id="KW-0862">Zinc</keyword>
<dbReference type="PROSITE" id="PS00332">
    <property type="entry name" value="SOD_CU_ZN_2"/>
    <property type="match status" value="1"/>
</dbReference>
<keyword evidence="7" id="KW-0732">Signal</keyword>
<evidence type="ECO:0000259" key="8">
    <source>
        <dbReference type="Pfam" id="PF00080"/>
    </source>
</evidence>
<sequence length="196" mass="20284">MIRTAVFLVLATVVLAEDLATVKITGSDNKVSGLVTFKKSGKGIEIEGQIEGLIQGKHGFHIHQLGDLSNGCASTKGHFNPHKKPHGAPDSNIRHVGDLGNIVADENGVAKISMFDNVISLDGDNNIIGRAVVVHSGEDDLGQGEGNDTLTTGNAGGRVGCGVIGRATEGSSVLIQPLMPAILISFIVAMVTSTVL</sequence>
<evidence type="ECO:0000313" key="10">
    <source>
        <dbReference type="RefSeq" id="XP_017772668.1"/>
    </source>
</evidence>
<evidence type="ECO:0000256" key="2">
    <source>
        <dbReference type="ARBA" id="ARBA00022833"/>
    </source>
</evidence>
<keyword evidence="1 6" id="KW-0479">Metal-binding</keyword>
<dbReference type="GeneID" id="108559818"/>
<keyword evidence="3" id="KW-0049">Antioxidant</keyword>
<evidence type="ECO:0000256" key="5">
    <source>
        <dbReference type="ARBA" id="ARBA00049204"/>
    </source>
</evidence>
<comment type="function">
    <text evidence="6">Destroys radicals which are normally produced within the cells and which are toxic to biological systems.</text>
</comment>
<keyword evidence="4 6" id="KW-0560">Oxidoreductase</keyword>
<evidence type="ECO:0000256" key="6">
    <source>
        <dbReference type="RuleBase" id="RU000393"/>
    </source>
</evidence>
<dbReference type="SUPFAM" id="SSF49329">
    <property type="entry name" value="Cu,Zn superoxide dismutase-like"/>
    <property type="match status" value="1"/>
</dbReference>
<comment type="cofactor">
    <cofactor evidence="6">
        <name>Cu cation</name>
        <dbReference type="ChEBI" id="CHEBI:23378"/>
    </cofactor>
    <text evidence="6">Binds 1 copper ion per subunit.</text>
</comment>
<comment type="cofactor">
    <cofactor evidence="6">
        <name>Zn(2+)</name>
        <dbReference type="ChEBI" id="CHEBI:29105"/>
    </cofactor>
    <text evidence="6">Binds 1 zinc ion per subunit.</text>
</comment>
<protein>
    <recommendedName>
        <fullName evidence="6">Superoxide dismutase [Cu-Zn]</fullName>
        <ecNumber evidence="6">1.15.1.1</ecNumber>
    </recommendedName>
</protein>
<comment type="similarity">
    <text evidence="6">Belongs to the Cu-Zn superoxide dismutase family.</text>
</comment>
<dbReference type="Proteomes" id="UP000695000">
    <property type="component" value="Unplaced"/>
</dbReference>
<proteinExistence type="inferred from homology"/>
<dbReference type="PANTHER" id="PTHR10003">
    <property type="entry name" value="SUPEROXIDE DISMUTASE CU-ZN -RELATED"/>
    <property type="match status" value="1"/>
</dbReference>
<feature type="chain" id="PRO_5046607459" description="Superoxide dismutase [Cu-Zn]" evidence="7">
    <location>
        <begin position="17"/>
        <end position="196"/>
    </location>
</feature>
<name>A0ABM1MDL8_NICVS</name>
<evidence type="ECO:0000256" key="1">
    <source>
        <dbReference type="ARBA" id="ARBA00022723"/>
    </source>
</evidence>
<organism evidence="9 10">
    <name type="scientific">Nicrophorus vespilloides</name>
    <name type="common">Boreal carrion beetle</name>
    <dbReference type="NCBI Taxonomy" id="110193"/>
    <lineage>
        <taxon>Eukaryota</taxon>
        <taxon>Metazoa</taxon>
        <taxon>Ecdysozoa</taxon>
        <taxon>Arthropoda</taxon>
        <taxon>Hexapoda</taxon>
        <taxon>Insecta</taxon>
        <taxon>Pterygota</taxon>
        <taxon>Neoptera</taxon>
        <taxon>Endopterygota</taxon>
        <taxon>Coleoptera</taxon>
        <taxon>Polyphaga</taxon>
        <taxon>Staphyliniformia</taxon>
        <taxon>Silphidae</taxon>
        <taxon>Nicrophorinae</taxon>
        <taxon>Nicrophorus</taxon>
    </lineage>
</organism>
<dbReference type="InterPro" id="IPR018152">
    <property type="entry name" value="SOD_Cu/Zn_BS"/>
</dbReference>